<protein>
    <submittedName>
        <fullName evidence="1">Uncharacterized protein</fullName>
    </submittedName>
</protein>
<gene>
    <name evidence="1" type="ORF">OCBIM_22023815mg</name>
</gene>
<reference evidence="1" key="1">
    <citation type="submission" date="2015-07" db="EMBL/GenBank/DDBJ databases">
        <title>MeaNS - Measles Nucleotide Surveillance Program.</title>
        <authorList>
            <person name="Tran T."/>
            <person name="Druce J."/>
        </authorList>
    </citation>
    <scope>NUCLEOTIDE SEQUENCE</scope>
    <source>
        <strain evidence="1">UCB-OBI-ISO-001</strain>
        <tissue evidence="1">Gonad</tissue>
    </source>
</reference>
<organism evidence="1">
    <name type="scientific">Octopus bimaculoides</name>
    <name type="common">California two-spotted octopus</name>
    <dbReference type="NCBI Taxonomy" id="37653"/>
    <lineage>
        <taxon>Eukaryota</taxon>
        <taxon>Metazoa</taxon>
        <taxon>Spiralia</taxon>
        <taxon>Lophotrochozoa</taxon>
        <taxon>Mollusca</taxon>
        <taxon>Cephalopoda</taxon>
        <taxon>Coleoidea</taxon>
        <taxon>Octopodiformes</taxon>
        <taxon>Octopoda</taxon>
        <taxon>Incirrata</taxon>
        <taxon>Octopodidae</taxon>
        <taxon>Octopus</taxon>
    </lineage>
</organism>
<evidence type="ECO:0000313" key="1">
    <source>
        <dbReference type="EMBL" id="KOF83448.1"/>
    </source>
</evidence>
<sequence>MPSSKISISVCTITFCDDSVPDGNDFWTEDANVLFVGAAFTVVKVCPIVTVGAAWSWWHASEEGLVL</sequence>
<dbReference type="AlphaFoldDB" id="A0A0L8H2G8"/>
<dbReference type="EMBL" id="KQ419480">
    <property type="protein sequence ID" value="KOF83448.1"/>
    <property type="molecule type" value="Genomic_DNA"/>
</dbReference>
<proteinExistence type="predicted"/>
<accession>A0A0L8H2G8</accession>
<name>A0A0L8H2G8_OCTBM</name>